<proteinExistence type="predicted"/>
<dbReference type="InterPro" id="IPR036397">
    <property type="entry name" value="RNaseH_sf"/>
</dbReference>
<protein>
    <submittedName>
        <fullName evidence="1">Uncharacterized protein</fullName>
    </submittedName>
</protein>
<organism evidence="1 2">
    <name type="scientific">Araneus ventricosus</name>
    <name type="common">Orbweaver spider</name>
    <name type="synonym">Epeira ventricosa</name>
    <dbReference type="NCBI Taxonomy" id="182803"/>
    <lineage>
        <taxon>Eukaryota</taxon>
        <taxon>Metazoa</taxon>
        <taxon>Ecdysozoa</taxon>
        <taxon>Arthropoda</taxon>
        <taxon>Chelicerata</taxon>
        <taxon>Arachnida</taxon>
        <taxon>Araneae</taxon>
        <taxon>Araneomorphae</taxon>
        <taxon>Entelegynae</taxon>
        <taxon>Araneoidea</taxon>
        <taxon>Araneidae</taxon>
        <taxon>Araneus</taxon>
    </lineage>
</organism>
<keyword evidence="2" id="KW-1185">Reference proteome</keyword>
<gene>
    <name evidence="1" type="ORF">AVEN_184695_1</name>
</gene>
<dbReference type="EMBL" id="BGPR01005405">
    <property type="protein sequence ID" value="GBN09898.1"/>
    <property type="molecule type" value="Genomic_DNA"/>
</dbReference>
<name>A0A4Y2L5K4_ARAVE</name>
<dbReference type="Proteomes" id="UP000499080">
    <property type="component" value="Unassembled WGS sequence"/>
</dbReference>
<dbReference type="OrthoDB" id="6432034at2759"/>
<comment type="caution">
    <text evidence="1">The sequence shown here is derived from an EMBL/GenBank/DDBJ whole genome shotgun (WGS) entry which is preliminary data.</text>
</comment>
<accession>A0A4Y2L5K4</accession>
<dbReference type="Gene3D" id="3.30.420.10">
    <property type="entry name" value="Ribonuclease H-like superfamily/Ribonuclease H"/>
    <property type="match status" value="1"/>
</dbReference>
<evidence type="ECO:0000313" key="2">
    <source>
        <dbReference type="Proteomes" id="UP000499080"/>
    </source>
</evidence>
<sequence length="81" mass="9520">MEHLPYIRDLTPCDFHFFGPLKKHLEGRHFRTDAEVQEAGVKWLRDLDPDFVYAGFDKLVRTDGPSASTTMVTMWKNNMYQ</sequence>
<evidence type="ECO:0000313" key="1">
    <source>
        <dbReference type="EMBL" id="GBN09898.1"/>
    </source>
</evidence>
<dbReference type="AlphaFoldDB" id="A0A4Y2L5K4"/>
<reference evidence="1 2" key="1">
    <citation type="journal article" date="2019" name="Sci. Rep.">
        <title>Orb-weaving spider Araneus ventricosus genome elucidates the spidroin gene catalogue.</title>
        <authorList>
            <person name="Kono N."/>
            <person name="Nakamura H."/>
            <person name="Ohtoshi R."/>
            <person name="Moran D.A.P."/>
            <person name="Shinohara A."/>
            <person name="Yoshida Y."/>
            <person name="Fujiwara M."/>
            <person name="Mori M."/>
            <person name="Tomita M."/>
            <person name="Arakawa K."/>
        </authorList>
    </citation>
    <scope>NUCLEOTIDE SEQUENCE [LARGE SCALE GENOMIC DNA]</scope>
</reference>
<dbReference type="GO" id="GO:0003676">
    <property type="term" value="F:nucleic acid binding"/>
    <property type="evidence" value="ECO:0007669"/>
    <property type="project" value="InterPro"/>
</dbReference>